<feature type="compositionally biased region" description="Acidic residues" evidence="1">
    <location>
        <begin position="171"/>
        <end position="192"/>
    </location>
</feature>
<feature type="compositionally biased region" description="Low complexity" evidence="1">
    <location>
        <begin position="154"/>
        <end position="164"/>
    </location>
</feature>
<accession>A0A3N4I2G8</accession>
<evidence type="ECO:0000313" key="3">
    <source>
        <dbReference type="Proteomes" id="UP000275078"/>
    </source>
</evidence>
<feature type="compositionally biased region" description="Basic and acidic residues" evidence="1">
    <location>
        <begin position="195"/>
        <end position="209"/>
    </location>
</feature>
<sequence>MALNDKLLQTVQTMQEFQELNIAATKEPSNTLERLKSLSRSLRTFSTPDAARLQRTVLRNQHALQHLIEDTVRVAEDMGSASDALKRTIDWLERTEFLDEQAFKEGKRIARNEQTLYRECFEEVQEMGDILEKRHNVIVERMKGWMVIFDGIKDASSTSSGGSADVRKEEDMDWEACEEGEEGEEGVEEESQSETPDKSKQPDKAHERA</sequence>
<proteinExistence type="predicted"/>
<name>A0A3N4I2G8_ASCIM</name>
<protein>
    <submittedName>
        <fullName evidence="2">Uncharacterized protein</fullName>
    </submittedName>
</protein>
<organism evidence="2 3">
    <name type="scientific">Ascobolus immersus RN42</name>
    <dbReference type="NCBI Taxonomy" id="1160509"/>
    <lineage>
        <taxon>Eukaryota</taxon>
        <taxon>Fungi</taxon>
        <taxon>Dikarya</taxon>
        <taxon>Ascomycota</taxon>
        <taxon>Pezizomycotina</taxon>
        <taxon>Pezizomycetes</taxon>
        <taxon>Pezizales</taxon>
        <taxon>Ascobolaceae</taxon>
        <taxon>Ascobolus</taxon>
    </lineage>
</organism>
<gene>
    <name evidence="2" type="ORF">BJ508DRAFT_349530</name>
</gene>
<evidence type="ECO:0000313" key="2">
    <source>
        <dbReference type="EMBL" id="RPA78300.1"/>
    </source>
</evidence>
<dbReference type="AlphaFoldDB" id="A0A3N4I2G8"/>
<evidence type="ECO:0000256" key="1">
    <source>
        <dbReference type="SAM" id="MobiDB-lite"/>
    </source>
</evidence>
<keyword evidence="3" id="KW-1185">Reference proteome</keyword>
<feature type="region of interest" description="Disordered" evidence="1">
    <location>
        <begin position="154"/>
        <end position="209"/>
    </location>
</feature>
<dbReference type="Proteomes" id="UP000275078">
    <property type="component" value="Unassembled WGS sequence"/>
</dbReference>
<reference evidence="2 3" key="1">
    <citation type="journal article" date="2018" name="Nat. Ecol. Evol.">
        <title>Pezizomycetes genomes reveal the molecular basis of ectomycorrhizal truffle lifestyle.</title>
        <authorList>
            <person name="Murat C."/>
            <person name="Payen T."/>
            <person name="Noel B."/>
            <person name="Kuo A."/>
            <person name="Morin E."/>
            <person name="Chen J."/>
            <person name="Kohler A."/>
            <person name="Krizsan K."/>
            <person name="Balestrini R."/>
            <person name="Da Silva C."/>
            <person name="Montanini B."/>
            <person name="Hainaut M."/>
            <person name="Levati E."/>
            <person name="Barry K.W."/>
            <person name="Belfiori B."/>
            <person name="Cichocki N."/>
            <person name="Clum A."/>
            <person name="Dockter R.B."/>
            <person name="Fauchery L."/>
            <person name="Guy J."/>
            <person name="Iotti M."/>
            <person name="Le Tacon F."/>
            <person name="Lindquist E.A."/>
            <person name="Lipzen A."/>
            <person name="Malagnac F."/>
            <person name="Mello A."/>
            <person name="Molinier V."/>
            <person name="Miyauchi S."/>
            <person name="Poulain J."/>
            <person name="Riccioni C."/>
            <person name="Rubini A."/>
            <person name="Sitrit Y."/>
            <person name="Splivallo R."/>
            <person name="Traeger S."/>
            <person name="Wang M."/>
            <person name="Zifcakova L."/>
            <person name="Wipf D."/>
            <person name="Zambonelli A."/>
            <person name="Paolocci F."/>
            <person name="Nowrousian M."/>
            <person name="Ottonello S."/>
            <person name="Baldrian P."/>
            <person name="Spatafora J.W."/>
            <person name="Henrissat B."/>
            <person name="Nagy L.G."/>
            <person name="Aury J.M."/>
            <person name="Wincker P."/>
            <person name="Grigoriev I.V."/>
            <person name="Bonfante P."/>
            <person name="Martin F.M."/>
        </authorList>
    </citation>
    <scope>NUCLEOTIDE SEQUENCE [LARGE SCALE GENOMIC DNA]</scope>
    <source>
        <strain evidence="2 3">RN42</strain>
    </source>
</reference>
<dbReference type="EMBL" id="ML119713">
    <property type="protein sequence ID" value="RPA78300.1"/>
    <property type="molecule type" value="Genomic_DNA"/>
</dbReference>